<evidence type="ECO:0000313" key="6">
    <source>
        <dbReference type="Proteomes" id="UP000220078"/>
    </source>
</evidence>
<dbReference type="Proteomes" id="UP000220078">
    <property type="component" value="Unassembled WGS sequence"/>
</dbReference>
<dbReference type="RefSeq" id="WP_000721808.1">
    <property type="nucleotide sequence ID" value="NZ_CP036014.1"/>
</dbReference>
<evidence type="ECO:0000313" key="7">
    <source>
        <dbReference type="Proteomes" id="UP000220934"/>
    </source>
</evidence>
<evidence type="ECO:0000313" key="8">
    <source>
        <dbReference type="Proteomes" id="UP000224044"/>
    </source>
</evidence>
<accession>A0A1V6LKY5</accession>
<name>A0A1V6LKY5_9BACI</name>
<evidence type="ECO:0000313" key="5">
    <source>
        <dbReference type="EMBL" id="QHA16514.1"/>
    </source>
</evidence>
<reference evidence="6 7" key="2">
    <citation type="submission" date="2017-09" db="EMBL/GenBank/DDBJ databases">
        <title>Large-scale bioinformatics analysis of Bacillus genomes uncovers conserved roles of natural products in bacterial physiology.</title>
        <authorList>
            <consortium name="Agbiome Team Llc"/>
            <person name="Bleich R.M."/>
            <person name="Kirk G.J."/>
            <person name="Santa Maria K.C."/>
            <person name="Allen S.E."/>
            <person name="Farag S."/>
            <person name="Shank E.A."/>
            <person name="Bowers A."/>
        </authorList>
    </citation>
    <scope>NUCLEOTIDE SEQUENCE</scope>
    <source>
        <strain evidence="1">AFS005430</strain>
        <strain evidence="3 6">AFS027629</strain>
        <strain evidence="2 7">AFS027958</strain>
    </source>
</reference>
<sequence length="109" mass="12635">MKKILFLLLATIITLTYLLVFNKTIDSEIKGFPIPYEAKLIHTTEEIGEYVYKGDCFESGLSIWYQIHIKLKGWDKTFAEGGMKVYEKDNKKVTVIYLTGEDVISLYKE</sequence>
<evidence type="ECO:0000313" key="4">
    <source>
        <dbReference type="EMBL" id="PHE09378.1"/>
    </source>
</evidence>
<gene>
    <name evidence="3" type="ORF">CN551_05340</name>
    <name evidence="2" type="ORF">CN596_08770</name>
    <name evidence="1" type="ORF">CN678_02705</name>
    <name evidence="4" type="ORF">COF62_22400</name>
    <name evidence="5" type="ORF">GPA05_05675</name>
</gene>
<dbReference type="Proteomes" id="UP000224044">
    <property type="component" value="Unassembled WGS sequence"/>
</dbReference>
<dbReference type="EMBL" id="CP047044">
    <property type="protein sequence ID" value="QHA16514.1"/>
    <property type="molecule type" value="Genomic_DNA"/>
</dbReference>
<dbReference type="AlphaFoldDB" id="A0A1V6LKY5"/>
<dbReference type="EMBL" id="NUAJ01000007">
    <property type="protein sequence ID" value="PEN56009.1"/>
    <property type="molecule type" value="Genomic_DNA"/>
</dbReference>
<evidence type="ECO:0000313" key="9">
    <source>
        <dbReference type="Proteomes" id="UP000440820"/>
    </source>
</evidence>
<proteinExistence type="predicted"/>
<keyword evidence="9" id="KW-1185">Reference proteome</keyword>
<evidence type="ECO:0000313" key="1">
    <source>
        <dbReference type="EMBL" id="PEI89342.1"/>
    </source>
</evidence>
<dbReference type="EMBL" id="NUAP01000016">
    <property type="protein sequence ID" value="PEN90749.1"/>
    <property type="molecule type" value="Genomic_DNA"/>
</dbReference>
<evidence type="ECO:0000313" key="3">
    <source>
        <dbReference type="EMBL" id="PEN90749.1"/>
    </source>
</evidence>
<accession>A0A1D3PE50</accession>
<protein>
    <submittedName>
        <fullName evidence="4">Uncharacterized protein</fullName>
    </submittedName>
</protein>
<dbReference type="EMBL" id="NUSY01000033">
    <property type="protein sequence ID" value="PHE09378.1"/>
    <property type="molecule type" value="Genomic_DNA"/>
</dbReference>
<reference evidence="5 9" key="3">
    <citation type="submission" date="2019-12" db="EMBL/GenBank/DDBJ databases">
        <title>Bacillus toyonensis BV-17 genome.</title>
        <authorList>
            <person name="Chen J."/>
        </authorList>
    </citation>
    <scope>NUCLEOTIDE SEQUENCE [LARGE SCALE GENOMIC DNA]</scope>
    <source>
        <strain evidence="5 9">BV-17</strain>
    </source>
</reference>
<organism evidence="4 8">
    <name type="scientific">Bacillus toyonensis</name>
    <dbReference type="NCBI Taxonomy" id="155322"/>
    <lineage>
        <taxon>Bacteria</taxon>
        <taxon>Bacillati</taxon>
        <taxon>Bacillota</taxon>
        <taxon>Bacilli</taxon>
        <taxon>Bacillales</taxon>
        <taxon>Bacillaceae</taxon>
        <taxon>Bacillus</taxon>
        <taxon>Bacillus cereus group</taxon>
    </lineage>
</organism>
<dbReference type="Proteomes" id="UP000220934">
    <property type="component" value="Unassembled WGS sequence"/>
</dbReference>
<reference evidence="4 8" key="1">
    <citation type="submission" date="2017-09" db="EMBL/GenBank/DDBJ databases">
        <title>Large-scale bioinformatics analysis of Bacillus genomes uncovers conserved roles of natural products in bacterial physiology.</title>
        <authorList>
            <consortium name="Agbiome Team Llc"/>
            <person name="Bleich R.M."/>
            <person name="Grubbs K.J."/>
            <person name="Santa Maria K.C."/>
            <person name="Allen S.E."/>
            <person name="Farag S."/>
            <person name="Shank E.A."/>
            <person name="Bowers A."/>
        </authorList>
    </citation>
    <scope>NUCLEOTIDE SEQUENCE [LARGE SCALE GENOMIC DNA]</scope>
    <source>
        <strain evidence="4 8">AFS042148</strain>
    </source>
</reference>
<dbReference type="EMBL" id="NUEH01000002">
    <property type="protein sequence ID" value="PEI89342.1"/>
    <property type="molecule type" value="Genomic_DNA"/>
</dbReference>
<dbReference type="Proteomes" id="UP000440820">
    <property type="component" value="Chromosome"/>
</dbReference>
<dbReference type="Proteomes" id="UP000220969">
    <property type="component" value="Unassembled WGS sequence"/>
</dbReference>
<evidence type="ECO:0000313" key="2">
    <source>
        <dbReference type="EMBL" id="PEN56009.1"/>
    </source>
</evidence>